<name>A0A5Q4ZYT0_9GAMM</name>
<dbReference type="EMBL" id="LR721753">
    <property type="protein sequence ID" value="VVV07028.1"/>
    <property type="molecule type" value="Genomic_DNA"/>
</dbReference>
<protein>
    <submittedName>
        <fullName evidence="1">Uncharacterized protein</fullName>
    </submittedName>
</protein>
<sequence length="169" mass="19220">MNVINPSLTPLYKPAVYASLCSRADITLFVALQNDIDLSNKIMTFSPSLSNYFGFKSDNTQCHIGVPDELWSKFSQIDFQCFSISLNYLSLHYHVDEEHVSSYRTAVGMEKEIHLSGSELTIRLPLRRKNALEIQACIVLHLHHMSPDSEAIEGQNEQISITKKQIFED</sequence>
<dbReference type="RefSeq" id="WP_192957910.1">
    <property type="nucleotide sequence ID" value="NZ_LR721753.1"/>
</dbReference>
<geneLocation type="plasmid" evidence="1">
    <name>pAWOD_2</name>
</geneLocation>
<gene>
    <name evidence="1" type="ORF">AW0309160_04522</name>
</gene>
<reference evidence="1" key="1">
    <citation type="submission" date="2019-09" db="EMBL/GenBank/DDBJ databases">
        <authorList>
            <person name="Hjerde E."/>
        </authorList>
    </citation>
    <scope>NUCLEOTIDE SEQUENCE [LARGE SCALE GENOMIC DNA]</scope>
    <source>
        <strain evidence="1">06/09/160</strain>
        <plasmid evidence="1">pAWOD_2</plasmid>
    </source>
</reference>
<proteinExistence type="predicted"/>
<keyword evidence="1" id="KW-0614">Plasmid</keyword>
<dbReference type="AlphaFoldDB" id="A0A5Q4ZYT0"/>
<evidence type="ECO:0000313" key="1">
    <source>
        <dbReference type="EMBL" id="VVV07028.1"/>
    </source>
</evidence>
<accession>A0A5Q4ZYT0</accession>
<organism evidence="1">
    <name type="scientific">Aliivibrio wodanis</name>
    <dbReference type="NCBI Taxonomy" id="80852"/>
    <lineage>
        <taxon>Bacteria</taxon>
        <taxon>Pseudomonadati</taxon>
        <taxon>Pseudomonadota</taxon>
        <taxon>Gammaproteobacteria</taxon>
        <taxon>Vibrionales</taxon>
        <taxon>Vibrionaceae</taxon>
        <taxon>Aliivibrio</taxon>
    </lineage>
</organism>